<name>A0A8H7XTH9_PSICU</name>
<evidence type="ECO:0000256" key="1">
    <source>
        <dbReference type="ARBA" id="ARBA00023002"/>
    </source>
</evidence>
<dbReference type="SUPFAM" id="SSF51735">
    <property type="entry name" value="NAD(P)-binding Rossmann-fold domains"/>
    <property type="match status" value="1"/>
</dbReference>
<dbReference type="Pfam" id="PF22685">
    <property type="entry name" value="Gal80p_C-like"/>
    <property type="match status" value="1"/>
</dbReference>
<dbReference type="EMBL" id="JAFIQS010000007">
    <property type="protein sequence ID" value="KAG5167560.1"/>
    <property type="molecule type" value="Genomic_DNA"/>
</dbReference>
<dbReference type="InterPro" id="IPR055080">
    <property type="entry name" value="Gal80p-like_C"/>
</dbReference>
<dbReference type="InterPro" id="IPR050463">
    <property type="entry name" value="Gfo/Idh/MocA_oxidrdct_glycsds"/>
</dbReference>
<dbReference type="PANTHER" id="PTHR43818">
    <property type="entry name" value="BCDNA.GH03377"/>
    <property type="match status" value="1"/>
</dbReference>
<organism evidence="4">
    <name type="scientific">Psilocybe cubensis</name>
    <name type="common">Psychedelic mushroom</name>
    <name type="synonym">Stropharia cubensis</name>
    <dbReference type="NCBI Taxonomy" id="181762"/>
    <lineage>
        <taxon>Eukaryota</taxon>
        <taxon>Fungi</taxon>
        <taxon>Dikarya</taxon>
        <taxon>Basidiomycota</taxon>
        <taxon>Agaricomycotina</taxon>
        <taxon>Agaricomycetes</taxon>
        <taxon>Agaricomycetidae</taxon>
        <taxon>Agaricales</taxon>
        <taxon>Agaricineae</taxon>
        <taxon>Strophariaceae</taxon>
        <taxon>Psilocybe</taxon>
    </lineage>
</organism>
<dbReference type="InterPro" id="IPR036291">
    <property type="entry name" value="NAD(P)-bd_dom_sf"/>
</dbReference>
<dbReference type="AlphaFoldDB" id="A0A8H7XTH9"/>
<feature type="domain" description="Gal80p-like C-terminal" evidence="3">
    <location>
        <begin position="147"/>
        <end position="296"/>
    </location>
</feature>
<dbReference type="OrthoDB" id="64915at2759"/>
<dbReference type="InterPro" id="IPR000683">
    <property type="entry name" value="Gfo/Idh/MocA-like_OxRdtase_N"/>
</dbReference>
<evidence type="ECO:0000313" key="4">
    <source>
        <dbReference type="EMBL" id="KAG5167560.1"/>
    </source>
</evidence>
<gene>
    <name evidence="4" type="ORF">JR316_007911</name>
</gene>
<keyword evidence="1" id="KW-0560">Oxidoreductase</keyword>
<comment type="caution">
    <text evidence="4">The sequence shown here is derived from an EMBL/GenBank/DDBJ whole genome shotgun (WGS) entry which is preliminary data.</text>
</comment>
<dbReference type="SUPFAM" id="SSF55347">
    <property type="entry name" value="Glyceraldehyde-3-phosphate dehydrogenase-like, C-terminal domain"/>
    <property type="match status" value="1"/>
</dbReference>
<proteinExistence type="predicted"/>
<dbReference type="PANTHER" id="PTHR43818:SF11">
    <property type="entry name" value="BCDNA.GH03377"/>
    <property type="match status" value="1"/>
</dbReference>
<dbReference type="Gene3D" id="3.40.50.720">
    <property type="entry name" value="NAD(P)-binding Rossmann-like Domain"/>
    <property type="match status" value="1"/>
</dbReference>
<dbReference type="GO" id="GO:0016491">
    <property type="term" value="F:oxidoreductase activity"/>
    <property type="evidence" value="ECO:0007669"/>
    <property type="project" value="UniProtKB-KW"/>
</dbReference>
<evidence type="ECO:0000259" key="3">
    <source>
        <dbReference type="Pfam" id="PF22685"/>
    </source>
</evidence>
<evidence type="ECO:0000259" key="2">
    <source>
        <dbReference type="Pfam" id="PF01408"/>
    </source>
</evidence>
<dbReference type="Gene3D" id="3.30.360.10">
    <property type="entry name" value="Dihydrodipicolinate Reductase, domain 2"/>
    <property type="match status" value="1"/>
</dbReference>
<dbReference type="GO" id="GO:0000166">
    <property type="term" value="F:nucleotide binding"/>
    <property type="evidence" value="ECO:0007669"/>
    <property type="project" value="InterPro"/>
</dbReference>
<accession>A0A8H7XTH9</accession>
<sequence length="370" mass="40047">MTQEKIRVGFVGLSANSGWAASTLGPALVHPSVRDKYDLVAVSTTSEASAKASAEKQSQAVGHPVKAYFGDASAIASDPDVDLVAVAVKAPYHKQIVLKAIEAKKDFFVEWPAGTSTKETEEIAAAAQKQGVKSLVGLQGRNALVTQKVKELLASGVIGKVRSTNVIAHHPREINYHVPYNFEENAYLLERKNGVTMFSIAVGHQLDILTHVLGDFASVSATSAQFYPVVTILGKDLKPTGKTFDAQNEDHFAITGILKSGVMANIFWRSGYSSTEGRRQYIWEIEGEEGTIRLESNHILGAFPAMIESELYLNGKKLEGHGNGVVTVSEAWKEFATGKGSYATIDDAVKHHRLLDAIETSAKEGRRVNL</sequence>
<evidence type="ECO:0008006" key="5">
    <source>
        <dbReference type="Google" id="ProtNLM"/>
    </source>
</evidence>
<reference evidence="4" key="1">
    <citation type="submission" date="2021-02" db="EMBL/GenBank/DDBJ databases">
        <title>Psilocybe cubensis genome.</title>
        <authorList>
            <person name="Mckernan K.J."/>
            <person name="Crawford S."/>
            <person name="Trippe A."/>
            <person name="Kane L.T."/>
            <person name="Mclaughlin S."/>
        </authorList>
    </citation>
    <scope>NUCLEOTIDE SEQUENCE [LARGE SCALE GENOMIC DNA]</scope>
    <source>
        <strain evidence="4">MGC-MH-2018</strain>
    </source>
</reference>
<dbReference type="Pfam" id="PF01408">
    <property type="entry name" value="GFO_IDH_MocA"/>
    <property type="match status" value="1"/>
</dbReference>
<protein>
    <recommendedName>
        <fullName evidence="5">Gfo/Idh/MocA-like oxidoreductase N-terminal domain-containing protein</fullName>
    </recommendedName>
</protein>
<feature type="domain" description="Gfo/Idh/MocA-like oxidoreductase N-terminal" evidence="2">
    <location>
        <begin position="6"/>
        <end position="137"/>
    </location>
</feature>